<proteinExistence type="predicted"/>
<keyword evidence="1" id="KW-0812">Transmembrane</keyword>
<dbReference type="EMBL" id="LR721750">
    <property type="protein sequence ID" value="VVV04279.1"/>
    <property type="molecule type" value="Genomic_DNA"/>
</dbReference>
<protein>
    <submittedName>
        <fullName evidence="2">Uncharacterized protein</fullName>
    </submittedName>
</protein>
<feature type="transmembrane region" description="Helical" evidence="1">
    <location>
        <begin position="12"/>
        <end position="29"/>
    </location>
</feature>
<gene>
    <name evidence="2" type="ORF">AW0309160_01663</name>
</gene>
<keyword evidence="1" id="KW-0472">Membrane</keyword>
<evidence type="ECO:0000313" key="2">
    <source>
        <dbReference type="EMBL" id="VVV04279.1"/>
    </source>
</evidence>
<feature type="transmembrane region" description="Helical" evidence="1">
    <location>
        <begin position="41"/>
        <end position="60"/>
    </location>
</feature>
<keyword evidence="1" id="KW-1133">Transmembrane helix</keyword>
<reference evidence="2" key="1">
    <citation type="submission" date="2019-09" db="EMBL/GenBank/DDBJ databases">
        <authorList>
            <person name="Hjerde E."/>
        </authorList>
    </citation>
    <scope>NUCLEOTIDE SEQUENCE</scope>
    <source>
        <strain evidence="2">06/09/160</strain>
    </source>
</reference>
<evidence type="ECO:0000256" key="1">
    <source>
        <dbReference type="SAM" id="Phobius"/>
    </source>
</evidence>
<organism evidence="2">
    <name type="scientific">Aliivibrio wodanis</name>
    <dbReference type="NCBI Taxonomy" id="80852"/>
    <lineage>
        <taxon>Bacteria</taxon>
        <taxon>Pseudomonadati</taxon>
        <taxon>Pseudomonadota</taxon>
        <taxon>Gammaproteobacteria</taxon>
        <taxon>Vibrionales</taxon>
        <taxon>Vibrionaceae</taxon>
        <taxon>Aliivibrio</taxon>
    </lineage>
</organism>
<dbReference type="AlphaFoldDB" id="A0A5Q4ZVI1"/>
<name>A0A5Q4ZVI1_9GAMM</name>
<sequence length="65" mass="7802">MKNKSKLTRRCNQIVSIILLPQVLNRMWIEFSDDSVTNLDYIYLLLLAWIIQAFISPFLFRKEIK</sequence>
<accession>A0A5Q4ZVI1</accession>